<evidence type="ECO:0000313" key="1">
    <source>
        <dbReference type="EMBL" id="DAF46400.1"/>
    </source>
</evidence>
<organism evidence="1">
    <name type="scientific">Podoviridae sp. ctsUe5</name>
    <dbReference type="NCBI Taxonomy" id="2827750"/>
    <lineage>
        <taxon>Viruses</taxon>
        <taxon>Duplodnaviria</taxon>
        <taxon>Heunggongvirae</taxon>
        <taxon>Uroviricota</taxon>
        <taxon>Caudoviricetes</taxon>
    </lineage>
</organism>
<reference evidence="1" key="1">
    <citation type="journal article" date="2021" name="Proc. Natl. Acad. Sci. U.S.A.">
        <title>A Catalog of Tens of Thousands of Viruses from Human Metagenomes Reveals Hidden Associations with Chronic Diseases.</title>
        <authorList>
            <person name="Tisza M.J."/>
            <person name="Buck C.B."/>
        </authorList>
    </citation>
    <scope>NUCLEOTIDE SEQUENCE</scope>
    <source>
        <strain evidence="1">CtsUe5</strain>
    </source>
</reference>
<accession>A0A8S5S640</accession>
<protein>
    <submittedName>
        <fullName evidence="1">Uncharacterized protein</fullName>
    </submittedName>
</protein>
<proteinExistence type="predicted"/>
<sequence>MATIRRNPMSVGTNSLSEQYMNFLEYKGLNTNKNYVSIDQETFTEVNNMYVNQENQLSTRPPEQIFVINSEWKVVKVWKINDKTFYHIQARDDATSLDPGTYYLACPASWNSSGFELYETTQQIYLCWLNFAYCLFETDKITAIVYGQNKIDFYVNDDAIYFPLTEIHTGTGIFTIDRPDSTGQLILQQPNVLTSGHIQRYLFDPTIKVPNAVDLEGKDVTIRIGTAVYKITWVKNNNKAFYTTVGQFITTVGQGQYQVAKLTGNTFVYLYTDIANIDTTHNNGKNYISVDGYTWYEFTLPKYDIVNDSKRYEYWHFTPVQIPVLSKQGGYVYYCNYNQGSTNEGIEIYRKKIDTANIDAFSSSDWTLFQTCKITDSDLYISINGMDATTKVISQYLLPGMVRNLWAKPQSGNIAVEEVYNGETYSIPIAFGDADDYTFAYGIMFTSRMFTQTETGDLESIACYYSGCVLAVGDSTKGSTKFCTLNTQETKPDLSIWNDMLENLDNKIRIIKTGDTGLLVVYLGGTIRLITGDATKYYIFCSNLTEGFNIEGTIAYRSNLYYTPNAVQATGSSKGTIASGVTHKLFGFLPNGLAWNELSHQVEDMVVFDNGYKYATLDALNGTNITVSRYNVTLNNLSRQHEESYYVYYYENITTNIVTTRSEQPFTCTVTITNDQYTSTTTITPQVKLSKNNILMSTNFVNGNEIIPLLFASRPLYIDDAGVAIWMDSSSGVIYSNQYTETISVDNLVKGSIDYIMPEHSVDFITTCLSKGNVFYQSSKTLIDTNISEGKNLFYIPKNTKNDNIFTDKITQLVNFSQTALGIFLETTAYQLTYDNSNSVYYLSKTKLALGNRDRSDMLLSYDGNNIYITTLKGLSTLNYQDFVQSTEQIYRYLTEAIMDVYQEYATQPIKLCQYKNWLFLYKSTSPRMLVYDLRTSSWWVWRLPQIPKQLVYINDNIFAEDLVLVTGRGDIYKFNFNEASVYDNELIPFDWSFTTQKMHFGAPNNYKHIRSVSIVTEQSGRPLRFKLKFTNYRNLNNLSDSDTVEYDIDQLTTMIKRVNFIKTNAFQLQVSNDKTDKYSQAFVTPNIAIKYRITERLR</sequence>
<name>A0A8S5S640_9CAUD</name>
<dbReference type="EMBL" id="BK032536">
    <property type="protein sequence ID" value="DAF46400.1"/>
    <property type="molecule type" value="Genomic_DNA"/>
</dbReference>